<dbReference type="InterPro" id="IPR005693">
    <property type="entry name" value="Mce"/>
</dbReference>
<comment type="caution">
    <text evidence="4">The sequence shown here is derived from an EMBL/GenBank/DDBJ whole genome shotgun (WGS) entry which is preliminary data.</text>
</comment>
<evidence type="ECO:0000313" key="4">
    <source>
        <dbReference type="EMBL" id="REK72797.1"/>
    </source>
</evidence>
<evidence type="ECO:0000259" key="2">
    <source>
        <dbReference type="Pfam" id="PF02470"/>
    </source>
</evidence>
<reference evidence="4 5" key="1">
    <citation type="submission" date="2018-08" db="EMBL/GenBank/DDBJ databases">
        <title>Aeromicrobium sp. M2KJ-4, whole genome shotgun sequence.</title>
        <authorList>
            <person name="Tuo L."/>
        </authorList>
    </citation>
    <scope>NUCLEOTIDE SEQUENCE [LARGE SCALE GENOMIC DNA]</scope>
    <source>
        <strain evidence="4 5">M2KJ-4</strain>
    </source>
</reference>
<keyword evidence="1" id="KW-0732">Signal</keyword>
<sequence>MTKLLIKSITFILVTVLATVALAATIRNDTGGSTRQFHAVFTDATSLNKGDDVRMSGVKVGTVTDVAVTKKRLARVTFTASRTAPLVDGTIAELRFRNLIGQRYISLEPPTGSAPALRPGYTFDTDHTKPALDLTMLFNGFQPLLQLLSPEDVNNLSGQIVAVFQGEDATVDGLLSSTASLTSTLAAKDEVIGKLITSLSSVLQVVNDRSSQLDTTIVTLQQLVSGLAADRKTIGSTLDGLGDLTTSVADLLDDGREPLKGSITALDGLAGNLSKAEPQLDSFFEQLPTKLDRIGRTGSYGSWINFYACSIEGKIPRPEGYYGDLGAQPIAQRCR</sequence>
<evidence type="ECO:0000313" key="5">
    <source>
        <dbReference type="Proteomes" id="UP000265581"/>
    </source>
</evidence>
<evidence type="ECO:0000256" key="1">
    <source>
        <dbReference type="SAM" id="SignalP"/>
    </source>
</evidence>
<dbReference type="GO" id="GO:0005576">
    <property type="term" value="C:extracellular region"/>
    <property type="evidence" value="ECO:0007669"/>
    <property type="project" value="TreeGrafter"/>
</dbReference>
<dbReference type="AlphaFoldDB" id="A0A371PA53"/>
<dbReference type="OrthoDB" id="338143at2"/>
<dbReference type="Proteomes" id="UP000265581">
    <property type="component" value="Unassembled WGS sequence"/>
</dbReference>
<proteinExistence type="predicted"/>
<name>A0A371PA53_9ACTN</name>
<dbReference type="InterPro" id="IPR052336">
    <property type="entry name" value="MlaD_Phospholipid_Transporter"/>
</dbReference>
<dbReference type="GO" id="GO:0051701">
    <property type="term" value="P:biological process involved in interaction with host"/>
    <property type="evidence" value="ECO:0007669"/>
    <property type="project" value="TreeGrafter"/>
</dbReference>
<dbReference type="Pfam" id="PF02470">
    <property type="entry name" value="MlaD"/>
    <property type="match status" value="1"/>
</dbReference>
<protein>
    <submittedName>
        <fullName evidence="4">MCE family protein</fullName>
    </submittedName>
</protein>
<dbReference type="PANTHER" id="PTHR33371">
    <property type="entry name" value="INTERMEMBRANE PHOSPHOLIPID TRANSPORT SYSTEM BINDING PROTEIN MLAD-RELATED"/>
    <property type="match status" value="1"/>
</dbReference>
<organism evidence="4 5">
    <name type="scientific">Aeromicrobium endophyticum</name>
    <dbReference type="NCBI Taxonomy" id="2292704"/>
    <lineage>
        <taxon>Bacteria</taxon>
        <taxon>Bacillati</taxon>
        <taxon>Actinomycetota</taxon>
        <taxon>Actinomycetes</taxon>
        <taxon>Propionibacteriales</taxon>
        <taxon>Nocardioidaceae</taxon>
        <taxon>Aeromicrobium</taxon>
    </lineage>
</organism>
<feature type="chain" id="PRO_5016571875" evidence="1">
    <location>
        <begin position="24"/>
        <end position="335"/>
    </location>
</feature>
<feature type="signal peptide" evidence="1">
    <location>
        <begin position="1"/>
        <end position="23"/>
    </location>
</feature>
<dbReference type="RefSeq" id="WP_119702911.1">
    <property type="nucleotide sequence ID" value="NZ_JBHSOI010000001.1"/>
</dbReference>
<gene>
    <name evidence="4" type="ORF">DX116_04135</name>
</gene>
<dbReference type="NCBIfam" id="TIGR00996">
    <property type="entry name" value="Mtu_fam_mce"/>
    <property type="match status" value="1"/>
</dbReference>
<dbReference type="InterPro" id="IPR024516">
    <property type="entry name" value="Mce_C"/>
</dbReference>
<feature type="domain" description="Mammalian cell entry C-terminal" evidence="3">
    <location>
        <begin position="114"/>
        <end position="315"/>
    </location>
</feature>
<accession>A0A371PA53</accession>
<feature type="domain" description="Mce/MlaD" evidence="2">
    <location>
        <begin position="34"/>
        <end position="110"/>
    </location>
</feature>
<evidence type="ECO:0000259" key="3">
    <source>
        <dbReference type="Pfam" id="PF11887"/>
    </source>
</evidence>
<dbReference type="Pfam" id="PF11887">
    <property type="entry name" value="Mce4_CUP1"/>
    <property type="match status" value="1"/>
</dbReference>
<dbReference type="InterPro" id="IPR003399">
    <property type="entry name" value="Mce/MlaD"/>
</dbReference>
<dbReference type="EMBL" id="QUBR01000001">
    <property type="protein sequence ID" value="REK72797.1"/>
    <property type="molecule type" value="Genomic_DNA"/>
</dbReference>
<keyword evidence="5" id="KW-1185">Reference proteome</keyword>
<dbReference type="PANTHER" id="PTHR33371:SF17">
    <property type="entry name" value="MCE-FAMILY PROTEIN MCE1B"/>
    <property type="match status" value="1"/>
</dbReference>